<protein>
    <submittedName>
        <fullName evidence="1">Uncharacterized protein</fullName>
    </submittedName>
</protein>
<name>A0A7T7WHP2_9GAMM</name>
<evidence type="ECO:0000313" key="2">
    <source>
        <dbReference type="Proteomes" id="UP000596079"/>
    </source>
</evidence>
<reference evidence="1 2" key="1">
    <citation type="submission" date="2020-08" db="EMBL/GenBank/DDBJ databases">
        <title>Emergence of ISAba1-mediated novel tet(X) in Acinetobacter variabilis from a chicken farm.</title>
        <authorList>
            <person name="Peng K."/>
            <person name="Li R."/>
        </authorList>
    </citation>
    <scope>NUCLEOTIDE SEQUENCE [LARGE SCALE GENOMIC DNA]</scope>
    <source>
        <strain evidence="1 2">XM9F202-2</strain>
    </source>
</reference>
<dbReference type="EMBL" id="CP060811">
    <property type="protein sequence ID" value="QQN87797.1"/>
    <property type="molecule type" value="Genomic_DNA"/>
</dbReference>
<gene>
    <name evidence="1" type="ORF">IAQ69_13280</name>
</gene>
<dbReference type="Proteomes" id="UP000596079">
    <property type="component" value="Chromosome"/>
</dbReference>
<dbReference type="AlphaFoldDB" id="A0A7T7WHP2"/>
<dbReference type="RefSeq" id="WP_200229101.1">
    <property type="nucleotide sequence ID" value="NZ_CP060811.1"/>
</dbReference>
<organism evidence="1 2">
    <name type="scientific">Acinetobacter variabilis</name>
    <dbReference type="NCBI Taxonomy" id="70346"/>
    <lineage>
        <taxon>Bacteria</taxon>
        <taxon>Pseudomonadati</taxon>
        <taxon>Pseudomonadota</taxon>
        <taxon>Gammaproteobacteria</taxon>
        <taxon>Moraxellales</taxon>
        <taxon>Moraxellaceae</taxon>
        <taxon>Acinetobacter</taxon>
    </lineage>
</organism>
<accession>A0A7T7WHP2</accession>
<proteinExistence type="predicted"/>
<sequence length="77" mass="8838">MLGTELAAFPLYAREFKDEDRLELRKRLADRFFGQELYSDSKTASNSDYSLEQVKLLTEANKVLAESLKMKKSVESS</sequence>
<evidence type="ECO:0000313" key="1">
    <source>
        <dbReference type="EMBL" id="QQN87797.1"/>
    </source>
</evidence>